<keyword evidence="4" id="KW-0863">Zinc-finger</keyword>
<feature type="region of interest" description="Disordered" evidence="7">
    <location>
        <begin position="1"/>
        <end position="20"/>
    </location>
</feature>
<dbReference type="InterPro" id="IPR003604">
    <property type="entry name" value="Matrin/U1-like-C_Znf_C2H2"/>
</dbReference>
<dbReference type="GO" id="GO:0003676">
    <property type="term" value="F:nucleic acid binding"/>
    <property type="evidence" value="ECO:0007669"/>
    <property type="project" value="InterPro"/>
</dbReference>
<evidence type="ECO:0000256" key="1">
    <source>
        <dbReference type="ARBA" id="ARBA00004123"/>
    </source>
</evidence>
<dbReference type="SMART" id="SM00355">
    <property type="entry name" value="ZnF_C2H2"/>
    <property type="match status" value="3"/>
</dbReference>
<dbReference type="PANTHER" id="PTHR46144">
    <property type="entry name" value="ZINC FINGER PROTEIN 385B-LIKE"/>
    <property type="match status" value="1"/>
</dbReference>
<dbReference type="Proteomes" id="UP000515123">
    <property type="component" value="Linkage group 4"/>
</dbReference>
<dbReference type="OrthoDB" id="434647at2759"/>
<dbReference type="GO" id="GO:0005634">
    <property type="term" value="C:nucleus"/>
    <property type="evidence" value="ECO:0007669"/>
    <property type="project" value="UniProtKB-SubCell"/>
</dbReference>
<keyword evidence="6" id="KW-0539">Nucleus</keyword>
<reference evidence="9" key="1">
    <citation type="journal article" date="2015" name="Nat. Genet.">
        <title>The pineapple genome and the evolution of CAM photosynthesis.</title>
        <authorList>
            <person name="Ming R."/>
            <person name="VanBuren R."/>
            <person name="Wai C.M."/>
            <person name="Tang H."/>
            <person name="Schatz M.C."/>
            <person name="Bowers J.E."/>
            <person name="Lyons E."/>
            <person name="Wang M.L."/>
            <person name="Chen J."/>
            <person name="Biggers E."/>
            <person name="Zhang J."/>
            <person name="Huang L."/>
            <person name="Zhang L."/>
            <person name="Miao W."/>
            <person name="Zhang J."/>
            <person name="Ye Z."/>
            <person name="Miao C."/>
            <person name="Lin Z."/>
            <person name="Wang H."/>
            <person name="Zhou H."/>
            <person name="Yim W.C."/>
            <person name="Priest H.D."/>
            <person name="Zheng C."/>
            <person name="Woodhouse M."/>
            <person name="Edger P.P."/>
            <person name="Guyot R."/>
            <person name="Guo H.B."/>
            <person name="Guo H."/>
            <person name="Zheng G."/>
            <person name="Singh R."/>
            <person name="Sharma A."/>
            <person name="Min X."/>
            <person name="Zheng Y."/>
            <person name="Lee H."/>
            <person name="Gurtowski J."/>
            <person name="Sedlazeck F.J."/>
            <person name="Harkess A."/>
            <person name="McKain M.R."/>
            <person name="Liao Z."/>
            <person name="Fang J."/>
            <person name="Liu J."/>
            <person name="Zhang X."/>
            <person name="Zhang Q."/>
            <person name="Hu W."/>
            <person name="Qin Y."/>
            <person name="Wang K."/>
            <person name="Chen L.Y."/>
            <person name="Shirley N."/>
            <person name="Lin Y.R."/>
            <person name="Liu L.Y."/>
            <person name="Hernandez A.G."/>
            <person name="Wright C.L."/>
            <person name="Bulone V."/>
            <person name="Tuskan G.A."/>
            <person name="Heath K."/>
            <person name="Zee F."/>
            <person name="Moore P.H."/>
            <person name="Sunkar R."/>
            <person name="Leebens-Mack J.H."/>
            <person name="Mockler T."/>
            <person name="Bennetzen J.L."/>
            <person name="Freeling M."/>
            <person name="Sankoff D."/>
            <person name="Paterson A.H."/>
            <person name="Zhu X."/>
            <person name="Yang X."/>
            <person name="Smith J.A."/>
            <person name="Cushman J.C."/>
            <person name="Paull R.E."/>
            <person name="Yu Q."/>
        </authorList>
    </citation>
    <scope>NUCLEOTIDE SEQUENCE [LARGE SCALE GENOMIC DNA]</scope>
    <source>
        <strain evidence="9">cv. F153</strain>
    </source>
</reference>
<organism evidence="9 10">
    <name type="scientific">Ananas comosus</name>
    <name type="common">Pineapple</name>
    <name type="synonym">Ananas ananas</name>
    <dbReference type="NCBI Taxonomy" id="4615"/>
    <lineage>
        <taxon>Eukaryota</taxon>
        <taxon>Viridiplantae</taxon>
        <taxon>Streptophyta</taxon>
        <taxon>Embryophyta</taxon>
        <taxon>Tracheophyta</taxon>
        <taxon>Spermatophyta</taxon>
        <taxon>Magnoliopsida</taxon>
        <taxon>Liliopsida</taxon>
        <taxon>Poales</taxon>
        <taxon>Bromeliaceae</taxon>
        <taxon>Bromelioideae</taxon>
        <taxon>Ananas</taxon>
    </lineage>
</organism>
<evidence type="ECO:0000256" key="5">
    <source>
        <dbReference type="ARBA" id="ARBA00022833"/>
    </source>
</evidence>
<sequence length="244" mass="26178">MGGNSAGAHGAVGSNRRKKIKPGKATVADLELKKQKVIQGGAAVTSVKVCTVCNVVCNSETVFASHVAGAKHVLKVLGKPSVGAAPTVHNLLKPTYVVKKVKNPVAKSLKKKLKDITQVLQPIYCDVCKLYCNSQEVYNSHKMGKKHKKNVEKLNQLMAPKPSNADTSAANKGNEANDEAKRKAKEEDLEAKKRKILVGGAATDLVKVCTLCNVVCNSQGVFDFHIAGKKHAAMLKKQQQRTTS</sequence>
<evidence type="ECO:0000256" key="2">
    <source>
        <dbReference type="ARBA" id="ARBA00022723"/>
    </source>
</evidence>
<evidence type="ECO:0000256" key="6">
    <source>
        <dbReference type="ARBA" id="ARBA00023242"/>
    </source>
</evidence>
<dbReference type="Pfam" id="PF12874">
    <property type="entry name" value="zf-met"/>
    <property type="match status" value="3"/>
</dbReference>
<gene>
    <name evidence="10" type="primary">LOC109709493</name>
</gene>
<dbReference type="InterPro" id="IPR036236">
    <property type="entry name" value="Znf_C2H2_sf"/>
</dbReference>
<dbReference type="SMART" id="SM00451">
    <property type="entry name" value="ZnF_U1"/>
    <property type="match status" value="3"/>
</dbReference>
<evidence type="ECO:0000313" key="9">
    <source>
        <dbReference type="Proteomes" id="UP000515123"/>
    </source>
</evidence>
<evidence type="ECO:0000256" key="7">
    <source>
        <dbReference type="SAM" id="MobiDB-lite"/>
    </source>
</evidence>
<keyword evidence="9" id="KW-1185">Reference proteome</keyword>
<keyword evidence="3" id="KW-0677">Repeat</keyword>
<keyword evidence="5" id="KW-0862">Zinc</keyword>
<evidence type="ECO:0000313" key="10">
    <source>
        <dbReference type="RefSeq" id="XP_020087342.1"/>
    </source>
</evidence>
<dbReference type="AlphaFoldDB" id="A0A6P5EV20"/>
<reference evidence="10" key="2">
    <citation type="submission" date="2025-08" db="UniProtKB">
        <authorList>
            <consortium name="RefSeq"/>
        </authorList>
    </citation>
    <scope>IDENTIFICATION</scope>
    <source>
        <tissue evidence="10">Leaf</tissue>
    </source>
</reference>
<comment type="subcellular location">
    <subcellularLocation>
        <location evidence="1">Nucleus</location>
    </subcellularLocation>
</comment>
<keyword evidence="2" id="KW-0479">Metal-binding</keyword>
<dbReference type="PROSITE" id="PS50171">
    <property type="entry name" value="ZF_MATRIN"/>
    <property type="match status" value="1"/>
</dbReference>
<protein>
    <submittedName>
        <fullName evidence="10">Zinc finger protein 346-like</fullName>
    </submittedName>
</protein>
<dbReference type="GO" id="GO:0008270">
    <property type="term" value="F:zinc ion binding"/>
    <property type="evidence" value="ECO:0007669"/>
    <property type="project" value="UniProtKB-KW"/>
</dbReference>
<evidence type="ECO:0000256" key="4">
    <source>
        <dbReference type="ARBA" id="ARBA00022771"/>
    </source>
</evidence>
<evidence type="ECO:0000259" key="8">
    <source>
        <dbReference type="PROSITE" id="PS50171"/>
    </source>
</evidence>
<feature type="region of interest" description="Disordered" evidence="7">
    <location>
        <begin position="159"/>
        <end position="187"/>
    </location>
</feature>
<dbReference type="InterPro" id="IPR000690">
    <property type="entry name" value="Matrin/U1-C_Znf_C2H2"/>
</dbReference>
<proteinExistence type="predicted"/>
<dbReference type="RefSeq" id="XP_020087342.1">
    <property type="nucleotide sequence ID" value="XM_020231753.1"/>
</dbReference>
<dbReference type="SUPFAM" id="SSF57667">
    <property type="entry name" value="beta-beta-alpha zinc fingers"/>
    <property type="match status" value="3"/>
</dbReference>
<dbReference type="GeneID" id="109709493"/>
<evidence type="ECO:0000256" key="3">
    <source>
        <dbReference type="ARBA" id="ARBA00022737"/>
    </source>
</evidence>
<dbReference type="InterPro" id="IPR051868">
    <property type="entry name" value="ZN346_ZMAT4"/>
</dbReference>
<accession>A0A6P5EV20</accession>
<feature type="domain" description="Matrin-type" evidence="8">
    <location>
        <begin position="123"/>
        <end position="153"/>
    </location>
</feature>
<dbReference type="Gene3D" id="3.30.160.60">
    <property type="entry name" value="Classic Zinc Finger"/>
    <property type="match status" value="3"/>
</dbReference>
<dbReference type="PANTHER" id="PTHR46144:SF6">
    <property type="entry name" value="C2H2-TYPE DOMAIN-CONTAINING PROTEIN"/>
    <property type="match status" value="1"/>
</dbReference>
<name>A0A6P5EV20_ANACO</name>
<dbReference type="InterPro" id="IPR013087">
    <property type="entry name" value="Znf_C2H2_type"/>
</dbReference>